<dbReference type="InterPro" id="IPR041577">
    <property type="entry name" value="RT_RNaseH_2"/>
</dbReference>
<dbReference type="RefSeq" id="XP_056690229.1">
    <property type="nucleotide sequence ID" value="XM_056834251.1"/>
</dbReference>
<proteinExistence type="predicted"/>
<dbReference type="PANTHER" id="PTHR37984">
    <property type="entry name" value="PROTEIN CBG26694"/>
    <property type="match status" value="1"/>
</dbReference>
<reference evidence="4" key="2">
    <citation type="submission" date="2025-08" db="UniProtKB">
        <authorList>
            <consortium name="RefSeq"/>
        </authorList>
    </citation>
    <scope>IDENTIFICATION</scope>
    <source>
        <tissue evidence="4">Leaf</tissue>
    </source>
</reference>
<evidence type="ECO:0000256" key="1">
    <source>
        <dbReference type="ARBA" id="ARBA00023268"/>
    </source>
</evidence>
<reference evidence="3" key="1">
    <citation type="journal article" date="2021" name="Nat. Commun.">
        <title>Genomic analyses provide insights into spinach domestication and the genetic basis of agronomic traits.</title>
        <authorList>
            <person name="Cai X."/>
            <person name="Sun X."/>
            <person name="Xu C."/>
            <person name="Sun H."/>
            <person name="Wang X."/>
            <person name="Ge C."/>
            <person name="Zhang Z."/>
            <person name="Wang Q."/>
            <person name="Fei Z."/>
            <person name="Jiao C."/>
            <person name="Wang Q."/>
        </authorList>
    </citation>
    <scope>NUCLEOTIDE SEQUENCE [LARGE SCALE GENOMIC DNA]</scope>
    <source>
        <strain evidence="3">cv. Varoflay</strain>
    </source>
</reference>
<dbReference type="Pfam" id="PF17919">
    <property type="entry name" value="RT_RNaseH_2"/>
    <property type="match status" value="1"/>
</dbReference>
<organism evidence="3 4">
    <name type="scientific">Spinacia oleracea</name>
    <name type="common">Spinach</name>
    <dbReference type="NCBI Taxonomy" id="3562"/>
    <lineage>
        <taxon>Eukaryota</taxon>
        <taxon>Viridiplantae</taxon>
        <taxon>Streptophyta</taxon>
        <taxon>Embryophyta</taxon>
        <taxon>Tracheophyta</taxon>
        <taxon>Spermatophyta</taxon>
        <taxon>Magnoliopsida</taxon>
        <taxon>eudicotyledons</taxon>
        <taxon>Gunneridae</taxon>
        <taxon>Pentapetalae</taxon>
        <taxon>Caryophyllales</taxon>
        <taxon>Chenopodiaceae</taxon>
        <taxon>Chenopodioideae</taxon>
        <taxon>Anserineae</taxon>
        <taxon>Spinacia</taxon>
    </lineage>
</organism>
<feature type="domain" description="Reverse transcriptase/retrotransposon-derived protein RNase H-like" evidence="2">
    <location>
        <begin position="13"/>
        <end position="63"/>
    </location>
</feature>
<dbReference type="InterPro" id="IPR050951">
    <property type="entry name" value="Retrovirus_Pol_polyprotein"/>
</dbReference>
<evidence type="ECO:0000259" key="2">
    <source>
        <dbReference type="Pfam" id="PF17919"/>
    </source>
</evidence>
<keyword evidence="1" id="KW-0511">Multifunctional enzyme</keyword>
<gene>
    <name evidence="4" type="primary">LOC130465478</name>
</gene>
<dbReference type="InterPro" id="IPR043502">
    <property type="entry name" value="DNA/RNA_pol_sf"/>
</dbReference>
<dbReference type="InterPro" id="IPR043128">
    <property type="entry name" value="Rev_trsase/Diguanyl_cyclase"/>
</dbReference>
<dbReference type="PANTHER" id="PTHR37984:SF5">
    <property type="entry name" value="PROTEIN NYNRIN-LIKE"/>
    <property type="match status" value="1"/>
</dbReference>
<evidence type="ECO:0000313" key="4">
    <source>
        <dbReference type="RefSeq" id="XP_056690229.1"/>
    </source>
</evidence>
<name>A0ABM3R3N5_SPIOL</name>
<sequence length="135" mass="15703">MTNLMKRESKFEWSEKCEEDFQILKECLTSAPVLTLPDGNEGFEVYSDASKNCLGVCVAGEWEGQLKKLDSKTPHLYVKKIEFACNYFATFKNMPHSRKMDVMPEMIVYYLPHGTSYIELKHKFSDMHFEDDTPN</sequence>
<dbReference type="Gene3D" id="3.30.70.270">
    <property type="match status" value="1"/>
</dbReference>
<dbReference type="SUPFAM" id="SSF56672">
    <property type="entry name" value="DNA/RNA polymerases"/>
    <property type="match status" value="1"/>
</dbReference>
<dbReference type="GeneID" id="130465478"/>
<keyword evidence="3" id="KW-1185">Reference proteome</keyword>
<protein>
    <recommendedName>
        <fullName evidence="2">Reverse transcriptase/retrotransposon-derived protein RNase H-like domain-containing protein</fullName>
    </recommendedName>
</protein>
<accession>A0ABM3R3N5</accession>
<evidence type="ECO:0000313" key="3">
    <source>
        <dbReference type="Proteomes" id="UP000813463"/>
    </source>
</evidence>
<dbReference type="Proteomes" id="UP000813463">
    <property type="component" value="Chromosome 1"/>
</dbReference>